<organism evidence="9">
    <name type="scientific">Candida tenuis (strain ATCC 10573 / BCRC 21748 / CBS 615 / JCM 9827 / NBRC 10315 / NRRL Y-1498 / VKM Y-70)</name>
    <name type="common">Yeast</name>
    <name type="synonym">Yamadazyma tenuis</name>
    <dbReference type="NCBI Taxonomy" id="590646"/>
    <lineage>
        <taxon>Eukaryota</taxon>
        <taxon>Fungi</taxon>
        <taxon>Dikarya</taxon>
        <taxon>Ascomycota</taxon>
        <taxon>Saccharomycotina</taxon>
        <taxon>Pichiomycetes</taxon>
        <taxon>Debaryomycetaceae</taxon>
        <taxon>Yamadazyma</taxon>
    </lineage>
</organism>
<accession>G3AY47</accession>
<dbReference type="InterPro" id="IPR022657">
    <property type="entry name" value="De-COase2_CS"/>
</dbReference>
<dbReference type="PANTHER" id="PTHR11482">
    <property type="entry name" value="ARGININE/DIAMINOPIMELATE/ORNITHINE DECARBOXYLASE"/>
    <property type="match status" value="1"/>
</dbReference>
<feature type="domain" description="Orn/DAP/Arg decarboxylase 2 N-terminal" evidence="7">
    <location>
        <begin position="65"/>
        <end position="299"/>
    </location>
</feature>
<evidence type="ECO:0000259" key="7">
    <source>
        <dbReference type="Pfam" id="PF02784"/>
    </source>
</evidence>
<evidence type="ECO:0000256" key="3">
    <source>
        <dbReference type="ARBA" id="ARBA00022793"/>
    </source>
</evidence>
<dbReference type="FunFam" id="3.20.20.10:FF:000005">
    <property type="entry name" value="Ornithine decarboxylase"/>
    <property type="match status" value="1"/>
</dbReference>
<dbReference type="PRINTS" id="PR01182">
    <property type="entry name" value="ORNDCRBXLASE"/>
</dbReference>
<evidence type="ECO:0000256" key="2">
    <source>
        <dbReference type="ARBA" id="ARBA00008872"/>
    </source>
</evidence>
<proteinExistence type="inferred from homology"/>
<dbReference type="InterPro" id="IPR009006">
    <property type="entry name" value="Ala_racemase/Decarboxylase_C"/>
</dbReference>
<dbReference type="AlphaFoldDB" id="G3AY47"/>
<dbReference type="Pfam" id="PF02784">
    <property type="entry name" value="Orn_Arg_deC_N"/>
    <property type="match status" value="1"/>
</dbReference>
<sequence length="428" mass="47777">MAPVELATESYSELDTNDNRIRCSAAASKKDRSVENALISKIMQLDETSCDVGDEDSFFVADFKELKKSVELWNSELPQVHAHYAVKCNNDIETVRYLASQGLNFDCASKNEIEFVLGLGVSPDRIVYANPCKNASHIRYACQQGVNMTTVDNSYELYKLKKYHPRCGILIRLATDDSSAQCQLSTKFGCTVETALNELLPLANDLELNVRGVAFHIGSGAKDVDPMFVAIRDSRMFFDKAIELGFNVDTLDIGGGFERETFEDISAMTRYGLDKFFPPGFTQKHNIRFIAEPGRFMVASAFTLATYVTSKRDLGCNEDNIDAMLYINDGVYGNLNCILFDHQHPIPRLVEFGGDDNADAKGEHYHYSVWGPTCDGLDCVSPMARFPRSIHVGDWLYFTEVGAYTSAAATSFNGFIYDSEVIYINTEL</sequence>
<dbReference type="InterPro" id="IPR029066">
    <property type="entry name" value="PLP-binding_barrel"/>
</dbReference>
<gene>
    <name evidence="8" type="ORF">CANTEDRAFT_133180</name>
</gene>
<dbReference type="eggNOG" id="KOG0622">
    <property type="taxonomic scope" value="Eukaryota"/>
</dbReference>
<reference evidence="8 9" key="1">
    <citation type="journal article" date="2011" name="Proc. Natl. Acad. Sci. U.S.A.">
        <title>Comparative genomics of xylose-fermenting fungi for enhanced biofuel production.</title>
        <authorList>
            <person name="Wohlbach D.J."/>
            <person name="Kuo A."/>
            <person name="Sato T.K."/>
            <person name="Potts K.M."/>
            <person name="Salamov A.A."/>
            <person name="LaButti K.M."/>
            <person name="Sun H."/>
            <person name="Clum A."/>
            <person name="Pangilinan J.L."/>
            <person name="Lindquist E.A."/>
            <person name="Lucas S."/>
            <person name="Lapidus A."/>
            <person name="Jin M."/>
            <person name="Gunawan C."/>
            <person name="Balan V."/>
            <person name="Dale B.E."/>
            <person name="Jeffries T.W."/>
            <person name="Zinkel R."/>
            <person name="Barry K.W."/>
            <person name="Grigoriev I.V."/>
            <person name="Gasch A.P."/>
        </authorList>
    </citation>
    <scope>NUCLEOTIDE SEQUENCE [LARGE SCALE GENOMIC DNA]</scope>
    <source>
        <strain evidence="8">ATCC 10573</strain>
        <strain evidence="9">ATCC 10573 / BCRC 21748 / CBS 615 / JCM 9827 / NBRC 10315 / NRRL Y-1498 / VKM Y-70</strain>
    </source>
</reference>
<evidence type="ECO:0000256" key="4">
    <source>
        <dbReference type="ARBA" id="ARBA00022898"/>
    </source>
</evidence>
<dbReference type="GO" id="GO:0004586">
    <property type="term" value="F:ornithine decarboxylase activity"/>
    <property type="evidence" value="ECO:0007669"/>
    <property type="project" value="UniProtKB-ARBA"/>
</dbReference>
<protein>
    <submittedName>
        <fullName evidence="8">Ornithine decarboxylase</fullName>
    </submittedName>
</protein>
<evidence type="ECO:0000256" key="5">
    <source>
        <dbReference type="ARBA" id="ARBA00023239"/>
    </source>
</evidence>
<keyword evidence="4 6" id="KW-0663">Pyridoxal phosphate</keyword>
<name>G3AY47_CANTC</name>
<evidence type="ECO:0000313" key="9">
    <source>
        <dbReference type="Proteomes" id="UP000000707"/>
    </source>
</evidence>
<dbReference type="EMBL" id="GL996512">
    <property type="protein sequence ID" value="EGV65769.1"/>
    <property type="molecule type" value="Genomic_DNA"/>
</dbReference>
<dbReference type="SUPFAM" id="SSF50621">
    <property type="entry name" value="Alanine racemase C-terminal domain-like"/>
    <property type="match status" value="1"/>
</dbReference>
<dbReference type="Proteomes" id="UP000000707">
    <property type="component" value="Unassembled WGS sequence"/>
</dbReference>
<dbReference type="CDD" id="cd00622">
    <property type="entry name" value="PLPDE_III_ODC"/>
    <property type="match status" value="1"/>
</dbReference>
<dbReference type="InterPro" id="IPR022644">
    <property type="entry name" value="De-COase2_N"/>
</dbReference>
<dbReference type="Gene3D" id="3.20.20.10">
    <property type="entry name" value="Alanine racemase"/>
    <property type="match status" value="1"/>
</dbReference>
<evidence type="ECO:0000256" key="6">
    <source>
        <dbReference type="PIRSR" id="PIRSR600183-50"/>
    </source>
</evidence>
<dbReference type="Gene3D" id="2.40.37.10">
    <property type="entry name" value="Lyase, Ornithine Decarboxylase, Chain A, domain 1"/>
    <property type="match status" value="1"/>
</dbReference>
<evidence type="ECO:0000313" key="8">
    <source>
        <dbReference type="EMBL" id="EGV65769.1"/>
    </source>
</evidence>
<keyword evidence="5" id="KW-0456">Lyase</keyword>
<comment type="similarity">
    <text evidence="2">Belongs to the Orn/Lys/Arg decarboxylase class-II family.</text>
</comment>
<keyword evidence="3" id="KW-0210">Decarboxylase</keyword>
<dbReference type="OrthoDB" id="5034579at2759"/>
<dbReference type="InterPro" id="IPR000183">
    <property type="entry name" value="Orn/DAP/Arg_de-COase"/>
</dbReference>
<evidence type="ECO:0000256" key="1">
    <source>
        <dbReference type="ARBA" id="ARBA00001933"/>
    </source>
</evidence>
<dbReference type="GO" id="GO:0033387">
    <property type="term" value="P:putrescine biosynthetic process from arginine, via ornithine"/>
    <property type="evidence" value="ECO:0007669"/>
    <property type="project" value="TreeGrafter"/>
</dbReference>
<dbReference type="GeneID" id="18249675"/>
<dbReference type="KEGG" id="cten:18249675"/>
<dbReference type="STRING" id="590646.G3AY47"/>
<dbReference type="PRINTS" id="PR01179">
    <property type="entry name" value="ODADCRBXLASE"/>
</dbReference>
<feature type="active site" description="Proton donor" evidence="6">
    <location>
        <position position="374"/>
    </location>
</feature>
<dbReference type="EMBL" id="GL996512">
    <property type="protein sequence ID" value="EGV65768.1"/>
    <property type="molecule type" value="Genomic_DNA"/>
</dbReference>
<comment type="cofactor">
    <cofactor evidence="1 6">
        <name>pyridoxal 5'-phosphate</name>
        <dbReference type="ChEBI" id="CHEBI:597326"/>
    </cofactor>
</comment>
<dbReference type="PROSITE" id="PS00879">
    <property type="entry name" value="ODR_DC_2_2"/>
    <property type="match status" value="1"/>
</dbReference>
<keyword evidence="9" id="KW-1185">Reference proteome</keyword>
<dbReference type="InterPro" id="IPR002433">
    <property type="entry name" value="Orn_de-COase"/>
</dbReference>
<dbReference type="PANTHER" id="PTHR11482:SF6">
    <property type="entry name" value="ORNITHINE DECARBOXYLASE 1-RELATED"/>
    <property type="match status" value="1"/>
</dbReference>
<feature type="modified residue" description="N6-(pyridoxal phosphate)lysine" evidence="6">
    <location>
        <position position="87"/>
    </location>
</feature>
<dbReference type="HOGENOM" id="CLU_026444_1_2_1"/>
<dbReference type="SUPFAM" id="SSF51419">
    <property type="entry name" value="PLP-binding barrel"/>
    <property type="match status" value="1"/>
</dbReference>
<dbReference type="GO" id="GO:0005737">
    <property type="term" value="C:cytoplasm"/>
    <property type="evidence" value="ECO:0007669"/>
    <property type="project" value="TreeGrafter"/>
</dbReference>